<evidence type="ECO:0000313" key="12">
    <source>
        <dbReference type="Proteomes" id="UP000229816"/>
    </source>
</evidence>
<keyword evidence="6 9" id="KW-0067">ATP-binding</keyword>
<dbReference type="PANTHER" id="PTHR24220">
    <property type="entry name" value="IMPORT ATP-BINDING PROTEIN"/>
    <property type="match status" value="1"/>
</dbReference>
<comment type="caution">
    <text evidence="11">The sequence shown here is derived from an EMBL/GenBank/DDBJ whole genome shotgun (WGS) entry which is preliminary data.</text>
</comment>
<accession>A0A2M8ESX1</accession>
<dbReference type="AlphaFoldDB" id="A0A2M8ESX1"/>
<comment type="subunit">
    <text evidence="9">Homodimer. Forms a membrane-associated complex with FtsX.</text>
</comment>
<feature type="domain" description="ABC transporter" evidence="10">
    <location>
        <begin position="2"/>
        <end position="226"/>
    </location>
</feature>
<evidence type="ECO:0000256" key="2">
    <source>
        <dbReference type="ARBA" id="ARBA00020019"/>
    </source>
</evidence>
<evidence type="ECO:0000256" key="5">
    <source>
        <dbReference type="ARBA" id="ARBA00022741"/>
    </source>
</evidence>
<gene>
    <name evidence="9 11" type="primary">ftsE</name>
    <name evidence="11" type="ORF">CO054_01300</name>
</gene>
<comment type="function">
    <text evidence="9">Part of the ABC transporter FtsEX involved in cellular division.</text>
</comment>
<dbReference type="InterPro" id="IPR027417">
    <property type="entry name" value="P-loop_NTPase"/>
</dbReference>
<dbReference type="GO" id="GO:0051301">
    <property type="term" value="P:cell division"/>
    <property type="evidence" value="ECO:0007669"/>
    <property type="project" value="UniProtKB-UniRule"/>
</dbReference>
<evidence type="ECO:0000256" key="3">
    <source>
        <dbReference type="ARBA" id="ARBA00022475"/>
    </source>
</evidence>
<dbReference type="PROSITE" id="PS50893">
    <property type="entry name" value="ABC_TRANSPORTER_2"/>
    <property type="match status" value="1"/>
</dbReference>
<proteinExistence type="inferred from homology"/>
<evidence type="ECO:0000313" key="11">
    <source>
        <dbReference type="EMBL" id="PJC28218.1"/>
    </source>
</evidence>
<evidence type="ECO:0000256" key="4">
    <source>
        <dbReference type="ARBA" id="ARBA00022618"/>
    </source>
</evidence>
<dbReference type="InterPro" id="IPR015854">
    <property type="entry name" value="ABC_transpr_LolD-like"/>
</dbReference>
<dbReference type="GO" id="GO:0016887">
    <property type="term" value="F:ATP hydrolysis activity"/>
    <property type="evidence" value="ECO:0007669"/>
    <property type="project" value="InterPro"/>
</dbReference>
<keyword evidence="5 9" id="KW-0547">Nucleotide-binding</keyword>
<keyword evidence="3 9" id="KW-1003">Cell membrane</keyword>
<dbReference type="InterPro" id="IPR005286">
    <property type="entry name" value="Cell_div_FtsE"/>
</dbReference>
<dbReference type="EMBL" id="PFSF01000027">
    <property type="protein sequence ID" value="PJC28218.1"/>
    <property type="molecule type" value="Genomic_DNA"/>
</dbReference>
<dbReference type="GO" id="GO:0022857">
    <property type="term" value="F:transmembrane transporter activity"/>
    <property type="evidence" value="ECO:0007669"/>
    <property type="project" value="TreeGrafter"/>
</dbReference>
<reference evidence="12" key="1">
    <citation type="submission" date="2017-09" db="EMBL/GenBank/DDBJ databases">
        <title>Depth-based differentiation of microbial function through sediment-hosted aquifers and enrichment of novel symbionts in the deep terrestrial subsurface.</title>
        <authorList>
            <person name="Probst A.J."/>
            <person name="Ladd B."/>
            <person name="Jarett J.K."/>
            <person name="Geller-Mcgrath D.E."/>
            <person name="Sieber C.M.K."/>
            <person name="Emerson J.B."/>
            <person name="Anantharaman K."/>
            <person name="Thomas B.C."/>
            <person name="Malmstrom R."/>
            <person name="Stieglmeier M."/>
            <person name="Klingl A."/>
            <person name="Woyke T."/>
            <person name="Ryan C.M."/>
            <person name="Banfield J.F."/>
        </authorList>
    </citation>
    <scope>NUCLEOTIDE SEQUENCE [LARGE SCALE GENOMIC DNA]</scope>
</reference>
<dbReference type="NCBIfam" id="TIGR02673">
    <property type="entry name" value="FtsE"/>
    <property type="match status" value="1"/>
</dbReference>
<evidence type="ECO:0000256" key="6">
    <source>
        <dbReference type="ARBA" id="ARBA00022840"/>
    </source>
</evidence>
<dbReference type="PANTHER" id="PTHR24220:SF470">
    <property type="entry name" value="CELL DIVISION ATP-BINDING PROTEIN FTSE"/>
    <property type="match status" value="1"/>
</dbReference>
<comment type="subcellular location">
    <subcellularLocation>
        <location evidence="9">Cell membrane</location>
        <topology evidence="9">Peripheral membrane protein</topology>
        <orientation evidence="9">Cytoplasmic side</orientation>
    </subcellularLocation>
</comment>
<dbReference type="InterPro" id="IPR003593">
    <property type="entry name" value="AAA+_ATPase"/>
</dbReference>
<dbReference type="Pfam" id="PF00005">
    <property type="entry name" value="ABC_tran"/>
    <property type="match status" value="1"/>
</dbReference>
<dbReference type="FunFam" id="3.40.50.300:FF:000056">
    <property type="entry name" value="Cell division ATP-binding protein FtsE"/>
    <property type="match status" value="1"/>
</dbReference>
<evidence type="ECO:0000259" key="10">
    <source>
        <dbReference type="PROSITE" id="PS50893"/>
    </source>
</evidence>
<dbReference type="GO" id="GO:0005886">
    <property type="term" value="C:plasma membrane"/>
    <property type="evidence" value="ECO:0007669"/>
    <property type="project" value="UniProtKB-SubCell"/>
</dbReference>
<protein>
    <recommendedName>
        <fullName evidence="2 9">Cell division ATP-binding protein FtsE</fullName>
    </recommendedName>
</protein>
<dbReference type="Proteomes" id="UP000229816">
    <property type="component" value="Unassembled WGS sequence"/>
</dbReference>
<dbReference type="Gene3D" id="3.40.50.300">
    <property type="entry name" value="P-loop containing nucleotide triphosphate hydrolases"/>
    <property type="match status" value="1"/>
</dbReference>
<comment type="similarity">
    <text evidence="1 9">Belongs to the ABC transporter superfamily.</text>
</comment>
<keyword evidence="8 9" id="KW-0131">Cell cycle</keyword>
<evidence type="ECO:0000256" key="8">
    <source>
        <dbReference type="ARBA" id="ARBA00023306"/>
    </source>
</evidence>
<dbReference type="InterPro" id="IPR003439">
    <property type="entry name" value="ABC_transporter-like_ATP-bd"/>
</dbReference>
<keyword evidence="4 9" id="KW-0132">Cell division</keyword>
<evidence type="ECO:0000256" key="1">
    <source>
        <dbReference type="ARBA" id="ARBA00005417"/>
    </source>
</evidence>
<dbReference type="SUPFAM" id="SSF52540">
    <property type="entry name" value="P-loop containing nucleoside triphosphate hydrolases"/>
    <property type="match status" value="1"/>
</dbReference>
<keyword evidence="7 9" id="KW-0472">Membrane</keyword>
<dbReference type="SMART" id="SM00382">
    <property type="entry name" value="AAA"/>
    <property type="match status" value="1"/>
</dbReference>
<sequence>MIKFENVSKKFGEVATLDKVNFELKPGEFVFIIGPSGAGKTTLVKLILKDYLPTAGTIKIGGINLEEIPKRKISDYRRKIGVVFQDFKLLPDRTALENVALALRIFGEKETEIIPKVMEVLGLVGLGERADFFPAQLSAGELQRTCLARAIIGSPEIVLADEPTGNLDLGTARQIVKLLKKINEMGKTIIMTTHNFEIVNQMKERVIELDKGKLISDQKKGKYHFK</sequence>
<name>A0A2M8ESX1_9BACT</name>
<organism evidence="11 12">
    <name type="scientific">Candidatus Shapirobacteria bacterium CG_4_9_14_0_2_um_filter_39_11</name>
    <dbReference type="NCBI Taxonomy" id="1974478"/>
    <lineage>
        <taxon>Bacteria</taxon>
        <taxon>Candidatus Shapironibacteriota</taxon>
    </lineage>
</organism>
<evidence type="ECO:0000256" key="9">
    <source>
        <dbReference type="RuleBase" id="RU365094"/>
    </source>
</evidence>
<evidence type="ECO:0000256" key="7">
    <source>
        <dbReference type="ARBA" id="ARBA00023136"/>
    </source>
</evidence>
<dbReference type="GO" id="GO:0005524">
    <property type="term" value="F:ATP binding"/>
    <property type="evidence" value="ECO:0007669"/>
    <property type="project" value="UniProtKB-UniRule"/>
</dbReference>